<evidence type="ECO:0000313" key="1">
    <source>
        <dbReference type="EMBL" id="EYB85287.1"/>
    </source>
</evidence>
<evidence type="ECO:0000313" key="2">
    <source>
        <dbReference type="Proteomes" id="UP000024635"/>
    </source>
</evidence>
<name>A0A016S4J7_9BILA</name>
<proteinExistence type="predicted"/>
<keyword evidence="2" id="KW-1185">Reference proteome</keyword>
<dbReference type="Proteomes" id="UP000024635">
    <property type="component" value="Unassembled WGS sequence"/>
</dbReference>
<comment type="caution">
    <text evidence="1">The sequence shown here is derived from an EMBL/GenBank/DDBJ whole genome shotgun (WGS) entry which is preliminary data.</text>
</comment>
<dbReference type="OrthoDB" id="527990at2759"/>
<dbReference type="EMBL" id="JARK01001637">
    <property type="protein sequence ID" value="EYB85287.1"/>
    <property type="molecule type" value="Genomic_DNA"/>
</dbReference>
<gene>
    <name evidence="1" type="primary">Acey_s0301.g1830</name>
    <name evidence="1" type="ORF">Y032_0301g1830</name>
</gene>
<protein>
    <submittedName>
        <fullName evidence="1">Uncharacterized protein</fullName>
    </submittedName>
</protein>
<sequence>MMLEMPFAKLLPPSSQASKPLAQPCYRPWYSVNRSAIRAEHDALWYGRKWGCTFAERSCFEFIAARIKDKKTTFPFCSQKDYELNKQTKLQVKASPKKILTFILKCWSAPLGTENAADNGILPYTLSRDPDSFLRHRIGSHLPLRFCPVVADIVKDRFELPIGVALV</sequence>
<organism evidence="1 2">
    <name type="scientific">Ancylostoma ceylanicum</name>
    <dbReference type="NCBI Taxonomy" id="53326"/>
    <lineage>
        <taxon>Eukaryota</taxon>
        <taxon>Metazoa</taxon>
        <taxon>Ecdysozoa</taxon>
        <taxon>Nematoda</taxon>
        <taxon>Chromadorea</taxon>
        <taxon>Rhabditida</taxon>
        <taxon>Rhabditina</taxon>
        <taxon>Rhabditomorpha</taxon>
        <taxon>Strongyloidea</taxon>
        <taxon>Ancylostomatidae</taxon>
        <taxon>Ancylostomatinae</taxon>
        <taxon>Ancylostoma</taxon>
    </lineage>
</organism>
<dbReference type="AlphaFoldDB" id="A0A016S4J7"/>
<accession>A0A016S4J7</accession>
<reference evidence="2" key="1">
    <citation type="journal article" date="2015" name="Nat. Genet.">
        <title>The genome and transcriptome of the zoonotic hookworm Ancylostoma ceylanicum identify infection-specific gene families.</title>
        <authorList>
            <person name="Schwarz E.M."/>
            <person name="Hu Y."/>
            <person name="Antoshechkin I."/>
            <person name="Miller M.M."/>
            <person name="Sternberg P.W."/>
            <person name="Aroian R.V."/>
        </authorList>
    </citation>
    <scope>NUCLEOTIDE SEQUENCE</scope>
    <source>
        <strain evidence="2">HY135</strain>
    </source>
</reference>